<dbReference type="Proteomes" id="UP000886595">
    <property type="component" value="Unassembled WGS sequence"/>
</dbReference>
<gene>
    <name evidence="2" type="ORF">Bca52824_031778</name>
</gene>
<proteinExistence type="predicted"/>
<accession>A0A8X7SBA8</accession>
<dbReference type="PANTHER" id="PTHR33600">
    <property type="entry name" value="PLASTID DIVISION PROTEIN PDV2"/>
    <property type="match status" value="1"/>
</dbReference>
<dbReference type="InterPro" id="IPR038939">
    <property type="entry name" value="PDV1/PDV2"/>
</dbReference>
<comment type="caution">
    <text evidence="2">The sequence shown here is derived from an EMBL/GenBank/DDBJ whole genome shotgun (WGS) entry which is preliminary data.</text>
</comment>
<organism evidence="2 3">
    <name type="scientific">Brassica carinata</name>
    <name type="common">Ethiopian mustard</name>
    <name type="synonym">Abyssinian cabbage</name>
    <dbReference type="NCBI Taxonomy" id="52824"/>
    <lineage>
        <taxon>Eukaryota</taxon>
        <taxon>Viridiplantae</taxon>
        <taxon>Streptophyta</taxon>
        <taxon>Embryophyta</taxon>
        <taxon>Tracheophyta</taxon>
        <taxon>Spermatophyta</taxon>
        <taxon>Magnoliopsida</taxon>
        <taxon>eudicotyledons</taxon>
        <taxon>Gunneridae</taxon>
        <taxon>Pentapetalae</taxon>
        <taxon>rosids</taxon>
        <taxon>malvids</taxon>
        <taxon>Brassicales</taxon>
        <taxon>Brassicaceae</taxon>
        <taxon>Brassiceae</taxon>
        <taxon>Brassica</taxon>
    </lineage>
</organism>
<dbReference type="OrthoDB" id="10587440at2759"/>
<feature type="compositionally biased region" description="Basic and acidic residues" evidence="1">
    <location>
        <begin position="14"/>
        <end position="28"/>
    </location>
</feature>
<dbReference type="AlphaFoldDB" id="A0A8X7SBA8"/>
<sequence length="116" mass="13171">MAIPPAHEGYSPGESKKDEFTGNQEKDFVSISSDDVDEEEAERLLCIRDALESLESQLAALHNIRQRQQYEKQVALSEIDYDTPKQVYYCMKKQGKRVMEAKEVLNKEANAGTSKT</sequence>
<evidence type="ECO:0000313" key="3">
    <source>
        <dbReference type="Proteomes" id="UP000886595"/>
    </source>
</evidence>
<evidence type="ECO:0000256" key="1">
    <source>
        <dbReference type="SAM" id="MobiDB-lite"/>
    </source>
</evidence>
<dbReference type="EMBL" id="JAAMPC010000007">
    <property type="protein sequence ID" value="KAG2303127.1"/>
    <property type="molecule type" value="Genomic_DNA"/>
</dbReference>
<dbReference type="PANTHER" id="PTHR33600:SF3">
    <property type="entry name" value="PLASTID DIVISION PROTEIN PDV2"/>
    <property type="match status" value="1"/>
</dbReference>
<reference evidence="2 3" key="1">
    <citation type="submission" date="2020-02" db="EMBL/GenBank/DDBJ databases">
        <authorList>
            <person name="Ma Q."/>
            <person name="Huang Y."/>
            <person name="Song X."/>
            <person name="Pei D."/>
        </authorList>
    </citation>
    <scope>NUCLEOTIDE SEQUENCE [LARGE SCALE GENOMIC DNA]</scope>
    <source>
        <strain evidence="2">Sxm20200214</strain>
        <tissue evidence="2">Leaf</tissue>
    </source>
</reference>
<name>A0A8X7SBA8_BRACI</name>
<dbReference type="GO" id="GO:0010020">
    <property type="term" value="P:chloroplast fission"/>
    <property type="evidence" value="ECO:0007669"/>
    <property type="project" value="InterPro"/>
</dbReference>
<keyword evidence="3" id="KW-1185">Reference proteome</keyword>
<protein>
    <submittedName>
        <fullName evidence="2">Uncharacterized protein</fullName>
    </submittedName>
</protein>
<evidence type="ECO:0000313" key="2">
    <source>
        <dbReference type="EMBL" id="KAG2303127.1"/>
    </source>
</evidence>
<feature type="region of interest" description="Disordered" evidence="1">
    <location>
        <begin position="1"/>
        <end position="35"/>
    </location>
</feature>